<dbReference type="Proteomes" id="UP000266841">
    <property type="component" value="Unassembled WGS sequence"/>
</dbReference>
<sequence>SDSEEEHRADGAVEAGEPRVRPEGRGDVGDVVRGRLGGRSSAADTVVLVVHSPRLGLVVPGFVHHSTAAEPRGPVSVCHPTSGRSVAASPTRSARRQTARMPRPDNEDAVLCRHRSAALQRCCRVVAILPSPRRDGRDTPAKARADAGCPADLESAAADGGGAVIWSPRADGPPGRWPSACVGRRRRTPGRDKHLRACESGVWSSLESAATRAEPPPAVLSHLAGTAGYY</sequence>
<feature type="non-terminal residue" evidence="2">
    <location>
        <position position="1"/>
    </location>
</feature>
<feature type="compositionally biased region" description="Polar residues" evidence="1">
    <location>
        <begin position="82"/>
        <end position="92"/>
    </location>
</feature>
<reference evidence="2 3" key="1">
    <citation type="journal article" date="2012" name="Genome Biol.">
        <title>Genome and low-iron response of an oceanic diatom adapted to chronic iron limitation.</title>
        <authorList>
            <person name="Lommer M."/>
            <person name="Specht M."/>
            <person name="Roy A.S."/>
            <person name="Kraemer L."/>
            <person name="Andreson R."/>
            <person name="Gutowska M.A."/>
            <person name="Wolf J."/>
            <person name="Bergner S.V."/>
            <person name="Schilhabel M.B."/>
            <person name="Klostermeier U.C."/>
            <person name="Beiko R.G."/>
            <person name="Rosenstiel P."/>
            <person name="Hippler M."/>
            <person name="Laroche J."/>
        </authorList>
    </citation>
    <scope>NUCLEOTIDE SEQUENCE [LARGE SCALE GENOMIC DNA]</scope>
    <source>
        <strain evidence="2 3">CCMP1005</strain>
    </source>
</reference>
<keyword evidence="3" id="KW-1185">Reference proteome</keyword>
<proteinExistence type="predicted"/>
<feature type="region of interest" description="Disordered" evidence="1">
    <location>
        <begin position="73"/>
        <end position="107"/>
    </location>
</feature>
<accession>K0SI95</accession>
<dbReference type="EMBL" id="AGNL01020758">
    <property type="protein sequence ID" value="EJK60711.1"/>
    <property type="molecule type" value="Genomic_DNA"/>
</dbReference>
<evidence type="ECO:0000313" key="2">
    <source>
        <dbReference type="EMBL" id="EJK60711.1"/>
    </source>
</evidence>
<feature type="compositionally biased region" description="Basic and acidic residues" evidence="1">
    <location>
        <begin position="1"/>
        <end position="33"/>
    </location>
</feature>
<gene>
    <name evidence="2" type="ORF">THAOC_18887</name>
</gene>
<evidence type="ECO:0000313" key="3">
    <source>
        <dbReference type="Proteomes" id="UP000266841"/>
    </source>
</evidence>
<name>K0SI95_THAOC</name>
<comment type="caution">
    <text evidence="2">The sequence shown here is derived from an EMBL/GenBank/DDBJ whole genome shotgun (WGS) entry which is preliminary data.</text>
</comment>
<evidence type="ECO:0000256" key="1">
    <source>
        <dbReference type="SAM" id="MobiDB-lite"/>
    </source>
</evidence>
<feature type="region of interest" description="Disordered" evidence="1">
    <location>
        <begin position="165"/>
        <end position="193"/>
    </location>
</feature>
<dbReference type="AlphaFoldDB" id="K0SI95"/>
<protein>
    <submittedName>
        <fullName evidence="2">Uncharacterized protein</fullName>
    </submittedName>
</protein>
<feature type="region of interest" description="Disordered" evidence="1">
    <location>
        <begin position="1"/>
        <end position="36"/>
    </location>
</feature>
<organism evidence="2 3">
    <name type="scientific">Thalassiosira oceanica</name>
    <name type="common">Marine diatom</name>
    <dbReference type="NCBI Taxonomy" id="159749"/>
    <lineage>
        <taxon>Eukaryota</taxon>
        <taxon>Sar</taxon>
        <taxon>Stramenopiles</taxon>
        <taxon>Ochrophyta</taxon>
        <taxon>Bacillariophyta</taxon>
        <taxon>Coscinodiscophyceae</taxon>
        <taxon>Thalassiosirophycidae</taxon>
        <taxon>Thalassiosirales</taxon>
        <taxon>Thalassiosiraceae</taxon>
        <taxon>Thalassiosira</taxon>
    </lineage>
</organism>